<reference evidence="3" key="1">
    <citation type="submission" date="2016-06" db="UniProtKB">
        <authorList>
            <consortium name="WormBaseParasite"/>
        </authorList>
    </citation>
    <scope>IDENTIFICATION</scope>
</reference>
<evidence type="ECO:0000313" key="3">
    <source>
        <dbReference type="WBParaSite" id="SSLN_0000539101-mRNA-1"/>
    </source>
</evidence>
<evidence type="ECO:0000313" key="2">
    <source>
        <dbReference type="Proteomes" id="UP000275846"/>
    </source>
</evidence>
<dbReference type="EMBL" id="UYSU01033171">
    <property type="protein sequence ID" value="VDL91613.1"/>
    <property type="molecule type" value="Genomic_DNA"/>
</dbReference>
<sequence>MPKTFQHARALIATSARESAWSEILGRNATAIRQLQLLRHLIPTFLRTSSHGHPWHQFRTLTIIASASQYSSSVTSTITTTIFAVTVPVSVTTITTNVISDGGSVLNCPHCDCTFTSRIGLLNQLRIHRTVTGEPVPGAPNHTRDCRSHYAHCPGAFTHRMGLLG</sequence>
<gene>
    <name evidence="1" type="ORF">SSLN_LOCUS5228</name>
</gene>
<proteinExistence type="predicted"/>
<protein>
    <submittedName>
        <fullName evidence="3">C2H2-type domain-containing protein</fullName>
    </submittedName>
</protein>
<accession>A0A183SLY0</accession>
<reference evidence="1 2" key="2">
    <citation type="submission" date="2018-11" db="EMBL/GenBank/DDBJ databases">
        <authorList>
            <consortium name="Pathogen Informatics"/>
        </authorList>
    </citation>
    <scope>NUCLEOTIDE SEQUENCE [LARGE SCALE GENOMIC DNA]</scope>
    <source>
        <strain evidence="1 2">NST_G2</strain>
    </source>
</reference>
<name>A0A183SLY0_SCHSO</name>
<dbReference type="Proteomes" id="UP000275846">
    <property type="component" value="Unassembled WGS sequence"/>
</dbReference>
<dbReference type="AlphaFoldDB" id="A0A183SLY0"/>
<dbReference type="WBParaSite" id="SSLN_0000539101-mRNA-1">
    <property type="protein sequence ID" value="SSLN_0000539101-mRNA-1"/>
    <property type="gene ID" value="SSLN_0000539101"/>
</dbReference>
<evidence type="ECO:0000313" key="1">
    <source>
        <dbReference type="EMBL" id="VDL91613.1"/>
    </source>
</evidence>
<organism evidence="3">
    <name type="scientific">Schistocephalus solidus</name>
    <name type="common">Tapeworm</name>
    <dbReference type="NCBI Taxonomy" id="70667"/>
    <lineage>
        <taxon>Eukaryota</taxon>
        <taxon>Metazoa</taxon>
        <taxon>Spiralia</taxon>
        <taxon>Lophotrochozoa</taxon>
        <taxon>Platyhelminthes</taxon>
        <taxon>Cestoda</taxon>
        <taxon>Eucestoda</taxon>
        <taxon>Diphyllobothriidea</taxon>
        <taxon>Diphyllobothriidae</taxon>
        <taxon>Schistocephalus</taxon>
    </lineage>
</organism>
<keyword evidence="2" id="KW-1185">Reference proteome</keyword>